<dbReference type="OrthoDB" id="1470350at2759"/>
<evidence type="ECO:0000256" key="2">
    <source>
        <dbReference type="ARBA" id="ARBA00004370"/>
    </source>
</evidence>
<protein>
    <submittedName>
        <fullName evidence="13">Cytochrome P450</fullName>
    </submittedName>
</protein>
<dbReference type="PANTHER" id="PTHR24305">
    <property type="entry name" value="CYTOCHROME P450"/>
    <property type="match status" value="1"/>
</dbReference>
<dbReference type="InterPro" id="IPR036396">
    <property type="entry name" value="Cyt_P450_sf"/>
</dbReference>
<dbReference type="GO" id="GO:0005506">
    <property type="term" value="F:iron ion binding"/>
    <property type="evidence" value="ECO:0007669"/>
    <property type="project" value="InterPro"/>
</dbReference>
<keyword evidence="14" id="KW-1185">Reference proteome</keyword>
<evidence type="ECO:0000256" key="7">
    <source>
        <dbReference type="ARBA" id="ARBA00022723"/>
    </source>
</evidence>
<dbReference type="GO" id="GO:0016020">
    <property type="term" value="C:membrane"/>
    <property type="evidence" value="ECO:0007669"/>
    <property type="project" value="UniProtKB-SubCell"/>
</dbReference>
<comment type="pathway">
    <text evidence="3">Secondary metabolite biosynthesis; terpenoid biosynthesis.</text>
</comment>
<dbReference type="Proteomes" id="UP000772434">
    <property type="component" value="Unassembled WGS sequence"/>
</dbReference>
<evidence type="ECO:0000256" key="4">
    <source>
        <dbReference type="ARBA" id="ARBA00010617"/>
    </source>
</evidence>
<dbReference type="Gene3D" id="1.10.630.10">
    <property type="entry name" value="Cytochrome P450"/>
    <property type="match status" value="1"/>
</dbReference>
<dbReference type="GO" id="GO:0020037">
    <property type="term" value="F:heme binding"/>
    <property type="evidence" value="ECO:0007669"/>
    <property type="project" value="InterPro"/>
</dbReference>
<dbReference type="EMBL" id="JADNRY010000234">
    <property type="protein sequence ID" value="KAF9060635.1"/>
    <property type="molecule type" value="Genomic_DNA"/>
</dbReference>
<keyword evidence="5" id="KW-0349">Heme</keyword>
<evidence type="ECO:0000256" key="9">
    <source>
        <dbReference type="ARBA" id="ARBA00023002"/>
    </source>
</evidence>
<dbReference type="GO" id="GO:0016705">
    <property type="term" value="F:oxidoreductase activity, acting on paired donors, with incorporation or reduction of molecular oxygen"/>
    <property type="evidence" value="ECO:0007669"/>
    <property type="project" value="InterPro"/>
</dbReference>
<sequence>MIVNSYSLSVFVLGMSYLFWRHMQHRQSVVQKLPMPDSKIKAALFQPDIVIVGDNFAAHHILQNTYTTYGKPQGFLQLIKTLIGAGLRGIEGEDHKYQRRLLTPAFTAEAVKAMSDDISFCAERMTQNLSSSLIDTSGTIVDIVPVISACALDIIGRVGFGHNFEGGESKDAKAICSAWHQDVVTHTSLSRECSKKHHIYKIAGKLILDNSKHIGGNNILSILLNGNHKLVEQSEAVLTTTEILDNITTFLCGERVLVTSVTADFMLLQLTQTPLVQCKLQQEIRTAASLDYKSTGEFKYLSGVVKEGLRLHPVGQPTQCIARHDDVILLCTAIHTGSGEMVSSLAVKASQVLQIPWAILNVNKQVWGDNADKFIPEQWIEPGGVPPVDKLLRGPWNGVSLFSDGPQSCTGYRVALFSSVVVLF</sequence>
<dbReference type="Pfam" id="PF00067">
    <property type="entry name" value="p450"/>
    <property type="match status" value="1"/>
</dbReference>
<organism evidence="13 14">
    <name type="scientific">Rhodocollybia butyracea</name>
    <dbReference type="NCBI Taxonomy" id="206335"/>
    <lineage>
        <taxon>Eukaryota</taxon>
        <taxon>Fungi</taxon>
        <taxon>Dikarya</taxon>
        <taxon>Basidiomycota</taxon>
        <taxon>Agaricomycotina</taxon>
        <taxon>Agaricomycetes</taxon>
        <taxon>Agaricomycetidae</taxon>
        <taxon>Agaricales</taxon>
        <taxon>Marasmiineae</taxon>
        <taxon>Omphalotaceae</taxon>
        <taxon>Rhodocollybia</taxon>
    </lineage>
</organism>
<reference evidence="13" key="1">
    <citation type="submission" date="2020-11" db="EMBL/GenBank/DDBJ databases">
        <authorList>
            <consortium name="DOE Joint Genome Institute"/>
            <person name="Ahrendt S."/>
            <person name="Riley R."/>
            <person name="Andreopoulos W."/>
            <person name="Labutti K."/>
            <person name="Pangilinan J."/>
            <person name="Ruiz-Duenas F.J."/>
            <person name="Barrasa J.M."/>
            <person name="Sanchez-Garcia M."/>
            <person name="Camarero S."/>
            <person name="Miyauchi S."/>
            <person name="Serrano A."/>
            <person name="Linde D."/>
            <person name="Babiker R."/>
            <person name="Drula E."/>
            <person name="Ayuso-Fernandez I."/>
            <person name="Pacheco R."/>
            <person name="Padilla G."/>
            <person name="Ferreira P."/>
            <person name="Barriuso J."/>
            <person name="Kellner H."/>
            <person name="Castanera R."/>
            <person name="Alfaro M."/>
            <person name="Ramirez L."/>
            <person name="Pisabarro A.G."/>
            <person name="Kuo A."/>
            <person name="Tritt A."/>
            <person name="Lipzen A."/>
            <person name="He G."/>
            <person name="Yan M."/>
            <person name="Ng V."/>
            <person name="Cullen D."/>
            <person name="Martin F."/>
            <person name="Rosso M.-N."/>
            <person name="Henrissat B."/>
            <person name="Hibbett D."/>
            <person name="Martinez A.T."/>
            <person name="Grigoriev I.V."/>
        </authorList>
    </citation>
    <scope>NUCLEOTIDE SEQUENCE</scope>
    <source>
        <strain evidence="13">AH 40177</strain>
    </source>
</reference>
<comment type="cofactor">
    <cofactor evidence="1">
        <name>heme</name>
        <dbReference type="ChEBI" id="CHEBI:30413"/>
    </cofactor>
</comment>
<evidence type="ECO:0000256" key="3">
    <source>
        <dbReference type="ARBA" id="ARBA00004721"/>
    </source>
</evidence>
<evidence type="ECO:0000256" key="6">
    <source>
        <dbReference type="ARBA" id="ARBA00022692"/>
    </source>
</evidence>
<evidence type="ECO:0000256" key="12">
    <source>
        <dbReference type="ARBA" id="ARBA00023136"/>
    </source>
</evidence>
<comment type="caution">
    <text evidence="13">The sequence shown here is derived from an EMBL/GenBank/DDBJ whole genome shotgun (WGS) entry which is preliminary data.</text>
</comment>
<keyword evidence="10" id="KW-0408">Iron</keyword>
<dbReference type="InterPro" id="IPR050121">
    <property type="entry name" value="Cytochrome_P450_monoxygenase"/>
</dbReference>
<evidence type="ECO:0000313" key="13">
    <source>
        <dbReference type="EMBL" id="KAF9060635.1"/>
    </source>
</evidence>
<dbReference type="PANTHER" id="PTHR24305:SF166">
    <property type="entry name" value="CYTOCHROME P450 12A4, MITOCHONDRIAL-RELATED"/>
    <property type="match status" value="1"/>
</dbReference>
<keyword evidence="8" id="KW-1133">Transmembrane helix</keyword>
<name>A0A9P5PED5_9AGAR</name>
<dbReference type="AlphaFoldDB" id="A0A9P5PED5"/>
<keyword evidence="6" id="KW-0812">Transmembrane</keyword>
<keyword evidence="11" id="KW-0503">Monooxygenase</keyword>
<dbReference type="SUPFAM" id="SSF48264">
    <property type="entry name" value="Cytochrome P450"/>
    <property type="match status" value="1"/>
</dbReference>
<evidence type="ECO:0000256" key="5">
    <source>
        <dbReference type="ARBA" id="ARBA00022617"/>
    </source>
</evidence>
<evidence type="ECO:0000256" key="10">
    <source>
        <dbReference type="ARBA" id="ARBA00023004"/>
    </source>
</evidence>
<dbReference type="GO" id="GO:0004497">
    <property type="term" value="F:monooxygenase activity"/>
    <property type="evidence" value="ECO:0007669"/>
    <property type="project" value="UniProtKB-KW"/>
</dbReference>
<keyword evidence="7" id="KW-0479">Metal-binding</keyword>
<proteinExistence type="inferred from homology"/>
<evidence type="ECO:0000313" key="14">
    <source>
        <dbReference type="Proteomes" id="UP000772434"/>
    </source>
</evidence>
<accession>A0A9P5PED5</accession>
<comment type="subcellular location">
    <subcellularLocation>
        <location evidence="2">Membrane</location>
    </subcellularLocation>
</comment>
<keyword evidence="9" id="KW-0560">Oxidoreductase</keyword>
<evidence type="ECO:0000256" key="1">
    <source>
        <dbReference type="ARBA" id="ARBA00001971"/>
    </source>
</evidence>
<comment type="similarity">
    <text evidence="4">Belongs to the cytochrome P450 family.</text>
</comment>
<evidence type="ECO:0000256" key="11">
    <source>
        <dbReference type="ARBA" id="ARBA00023033"/>
    </source>
</evidence>
<evidence type="ECO:0000256" key="8">
    <source>
        <dbReference type="ARBA" id="ARBA00022989"/>
    </source>
</evidence>
<gene>
    <name evidence="13" type="ORF">BDP27DRAFT_1370374</name>
</gene>
<dbReference type="InterPro" id="IPR001128">
    <property type="entry name" value="Cyt_P450"/>
</dbReference>
<keyword evidence="12" id="KW-0472">Membrane</keyword>